<feature type="region of interest" description="Disordered" evidence="1">
    <location>
        <begin position="560"/>
        <end position="600"/>
    </location>
</feature>
<keyword evidence="2" id="KW-1133">Transmembrane helix</keyword>
<dbReference type="RefSeq" id="WP_012880326.1">
    <property type="nucleotide sequence ID" value="NC_013532.1"/>
</dbReference>
<organism evidence="3 4">
    <name type="scientific">Anaplasma centrale (strain Israel)</name>
    <name type="common">Anaplasma marginale subsp. centrale (strain Israel)</name>
    <dbReference type="NCBI Taxonomy" id="574556"/>
    <lineage>
        <taxon>Bacteria</taxon>
        <taxon>Pseudomonadati</taxon>
        <taxon>Pseudomonadota</taxon>
        <taxon>Alphaproteobacteria</taxon>
        <taxon>Rickettsiales</taxon>
        <taxon>Anaplasmataceae</taxon>
        <taxon>Anaplasma</taxon>
    </lineage>
</organism>
<dbReference type="EMBL" id="CP001759">
    <property type="protein sequence ID" value="ACZ48843.1"/>
    <property type="molecule type" value="Genomic_DNA"/>
</dbReference>
<evidence type="ECO:0000256" key="1">
    <source>
        <dbReference type="SAM" id="MobiDB-lite"/>
    </source>
</evidence>
<evidence type="ECO:0000313" key="3">
    <source>
        <dbReference type="EMBL" id="ACZ48843.1"/>
    </source>
</evidence>
<keyword evidence="2" id="KW-0812">Transmembrane</keyword>
<reference evidence="3 4" key="1">
    <citation type="journal article" date="2010" name="J. Bacteriol.">
        <title>Complete genome sequence of Anaplasma marginale subsp. centrale.</title>
        <authorList>
            <person name="Herndon D.R."/>
            <person name="Palmer G.H."/>
            <person name="Shkap V."/>
            <person name="Knowles D.P. Jr."/>
            <person name="Brayton K.A."/>
        </authorList>
    </citation>
    <scope>NUCLEOTIDE SEQUENCE [LARGE SCALE GENOMIC DNA]</scope>
    <source>
        <strain evidence="3 4">Israel</strain>
    </source>
</reference>
<feature type="transmembrane region" description="Helical" evidence="2">
    <location>
        <begin position="433"/>
        <end position="456"/>
    </location>
</feature>
<dbReference type="AlphaFoldDB" id="D1ATG5"/>
<evidence type="ECO:0000313" key="4">
    <source>
        <dbReference type="Proteomes" id="UP000000630"/>
    </source>
</evidence>
<feature type="transmembrane region" description="Helical" evidence="2">
    <location>
        <begin position="397"/>
        <end position="421"/>
    </location>
</feature>
<name>D1ATG5_ANACI</name>
<feature type="transmembrane region" description="Helical" evidence="2">
    <location>
        <begin position="222"/>
        <end position="242"/>
    </location>
</feature>
<dbReference type="KEGG" id="acn:ACIS_00150"/>
<gene>
    <name evidence="3" type="ordered locus">ACIS_00150</name>
</gene>
<feature type="compositionally biased region" description="Polar residues" evidence="1">
    <location>
        <begin position="567"/>
        <end position="580"/>
    </location>
</feature>
<sequence>MPYNSGVAHSAEDISRRFALFIPGKGMVRFGHFIPGVTPTSELIGRSLAGEALPAGSTIIPAEFDNVLLSRTFCFFDSDPTHVRRAVALLASSGLIVRVVCNKQDREYLIRNGISSETCISDARHAFPSQNAVALLYHREYSRVSFGGLKALMVLESAPQEMRQLLSKTVSRTGRAADTGNRFFTARYDASSKPVGQKLLDSVLYMEKWSLLSSEERAWRCAGSALLTLVMPIMPIIFALLVRGRNNDAAYNLGIMRWQDRVYRDRQHPKSTPYDMLFGNDADAALRLTDTVTKVASEPGFGYMDSNHRLTEQARVASMQHNFLLLADRKHLSNRDLALRVAFLAVIAMLTISSIVQLSLGNIAHPGASIASAVSYCALLGICAGSLYMHRKDTKRLVAFGILAFACLALLANSIAAFHLGGPGPVVQGLETLISTALIALSGVYCVVVCAANFAYRQDKAVSSELGMSFTAYRDIKPKLYSELRNYDQKAASAGVLVRILEDSGEDVTTLLRQQDETSSVTTTEAGEITPPRRQDSVSSAEALDPTNPFAVDIAAERRAKAGATGNGAQSVSSHLQDVVTTEELARISSPSADRAAKSA</sequence>
<dbReference type="HOGENOM" id="CLU_449544_0_0_5"/>
<accession>D1ATG5</accession>
<protein>
    <submittedName>
        <fullName evidence="3">Uncharacterized protein</fullName>
    </submittedName>
</protein>
<dbReference type="Proteomes" id="UP000000630">
    <property type="component" value="Chromosome"/>
</dbReference>
<evidence type="ECO:0000256" key="2">
    <source>
        <dbReference type="SAM" id="Phobius"/>
    </source>
</evidence>
<keyword evidence="4" id="KW-1185">Reference proteome</keyword>
<feature type="compositionally biased region" description="Polar residues" evidence="1">
    <location>
        <begin position="515"/>
        <end position="525"/>
    </location>
</feature>
<proteinExistence type="predicted"/>
<feature type="transmembrane region" description="Helical" evidence="2">
    <location>
        <begin position="368"/>
        <end position="390"/>
    </location>
</feature>
<feature type="region of interest" description="Disordered" evidence="1">
    <location>
        <begin position="515"/>
        <end position="546"/>
    </location>
</feature>
<feature type="transmembrane region" description="Helical" evidence="2">
    <location>
        <begin position="337"/>
        <end position="356"/>
    </location>
</feature>
<dbReference type="OrthoDB" id="7165122at2"/>
<keyword evidence="2" id="KW-0472">Membrane</keyword>